<proteinExistence type="predicted"/>
<feature type="compositionally biased region" description="Basic and acidic residues" evidence="1">
    <location>
        <begin position="164"/>
        <end position="189"/>
    </location>
</feature>
<keyword evidence="3" id="KW-1185">Reference proteome</keyword>
<evidence type="ECO:0000313" key="3">
    <source>
        <dbReference type="Proteomes" id="UP001222325"/>
    </source>
</evidence>
<dbReference type="AlphaFoldDB" id="A0AAD6U1Y3"/>
<comment type="caution">
    <text evidence="2">The sequence shown here is derived from an EMBL/GenBank/DDBJ whole genome shotgun (WGS) entry which is preliminary data.</text>
</comment>
<evidence type="ECO:0000256" key="1">
    <source>
        <dbReference type="SAM" id="MobiDB-lite"/>
    </source>
</evidence>
<organism evidence="2 3">
    <name type="scientific">Mycena belliarum</name>
    <dbReference type="NCBI Taxonomy" id="1033014"/>
    <lineage>
        <taxon>Eukaryota</taxon>
        <taxon>Fungi</taxon>
        <taxon>Dikarya</taxon>
        <taxon>Basidiomycota</taxon>
        <taxon>Agaricomycotina</taxon>
        <taxon>Agaricomycetes</taxon>
        <taxon>Agaricomycetidae</taxon>
        <taxon>Agaricales</taxon>
        <taxon>Marasmiineae</taxon>
        <taxon>Mycenaceae</taxon>
        <taxon>Mycena</taxon>
    </lineage>
</organism>
<accession>A0AAD6U1Y3</accession>
<feature type="region of interest" description="Disordered" evidence="1">
    <location>
        <begin position="1"/>
        <end position="62"/>
    </location>
</feature>
<evidence type="ECO:0000313" key="2">
    <source>
        <dbReference type="EMBL" id="KAJ7087371.1"/>
    </source>
</evidence>
<name>A0AAD6U1Y3_9AGAR</name>
<sequence>MSCRRLFTKPLQPTTPKRSLQKLLVRSFESTRNRRPRKEKSSDLVGLQNKAPGRPSAKDTKKKHFKLTAGECLVLTEAVWDADPFSAPHGDLLKRWDSVAESVHSQGYLMTMKVPAIRATTDKLLGWHHDPEADEGAHVDEVLKGMREAVSMGALLDHISEAKERAEGRTEEQKVKAVKKDEYDKRGGEAIRLNSMKNMRRQGSPAAPTSPRHYVPPKKTVINVDSDAETDRGSSPVGGSTPEVEELPPPKKRKHTASSRGGGTGRHKRSRFCAMGGMSSAEPKGHSRRSWRRVWISKTRRSASKRLSTLGS</sequence>
<feature type="region of interest" description="Disordered" evidence="1">
    <location>
        <begin position="164"/>
        <end position="312"/>
    </location>
</feature>
<reference evidence="2" key="1">
    <citation type="submission" date="2023-03" db="EMBL/GenBank/DDBJ databases">
        <title>Massive genome expansion in bonnet fungi (Mycena s.s.) driven by repeated elements and novel gene families across ecological guilds.</title>
        <authorList>
            <consortium name="Lawrence Berkeley National Laboratory"/>
            <person name="Harder C.B."/>
            <person name="Miyauchi S."/>
            <person name="Viragh M."/>
            <person name="Kuo A."/>
            <person name="Thoen E."/>
            <person name="Andreopoulos B."/>
            <person name="Lu D."/>
            <person name="Skrede I."/>
            <person name="Drula E."/>
            <person name="Henrissat B."/>
            <person name="Morin E."/>
            <person name="Kohler A."/>
            <person name="Barry K."/>
            <person name="LaButti K."/>
            <person name="Morin E."/>
            <person name="Salamov A."/>
            <person name="Lipzen A."/>
            <person name="Mereny Z."/>
            <person name="Hegedus B."/>
            <person name="Baldrian P."/>
            <person name="Stursova M."/>
            <person name="Weitz H."/>
            <person name="Taylor A."/>
            <person name="Grigoriev I.V."/>
            <person name="Nagy L.G."/>
            <person name="Martin F."/>
            <person name="Kauserud H."/>
        </authorList>
    </citation>
    <scope>NUCLEOTIDE SEQUENCE</scope>
    <source>
        <strain evidence="2">CBHHK173m</strain>
    </source>
</reference>
<protein>
    <submittedName>
        <fullName evidence="2">Uncharacterized protein</fullName>
    </submittedName>
</protein>
<gene>
    <name evidence="2" type="ORF">B0H15DRAFT_801414</name>
</gene>
<dbReference type="Proteomes" id="UP001222325">
    <property type="component" value="Unassembled WGS sequence"/>
</dbReference>
<dbReference type="EMBL" id="JARJCN010000029">
    <property type="protein sequence ID" value="KAJ7087371.1"/>
    <property type="molecule type" value="Genomic_DNA"/>
</dbReference>